<evidence type="ECO:0000256" key="5">
    <source>
        <dbReference type="ARBA" id="ARBA00023098"/>
    </source>
</evidence>
<dbReference type="GO" id="GO:0032259">
    <property type="term" value="P:methylation"/>
    <property type="evidence" value="ECO:0007669"/>
    <property type="project" value="UniProtKB-KW"/>
</dbReference>
<keyword evidence="5" id="KW-0443">Lipid metabolism</keyword>
<evidence type="ECO:0000256" key="2">
    <source>
        <dbReference type="ARBA" id="ARBA00022603"/>
    </source>
</evidence>
<keyword evidence="3 6" id="KW-0808">Transferase</keyword>
<dbReference type="PIRSF" id="PIRSF003085">
    <property type="entry name" value="CMAS"/>
    <property type="match status" value="1"/>
</dbReference>
<keyword evidence="7" id="KW-1185">Reference proteome</keyword>
<dbReference type="EMBL" id="JBEQNB010000010">
    <property type="protein sequence ID" value="MES0835845.1"/>
    <property type="molecule type" value="Genomic_DNA"/>
</dbReference>
<proteinExistence type="inferred from homology"/>
<dbReference type="Proteomes" id="UP001432401">
    <property type="component" value="Unassembled WGS sequence"/>
</dbReference>
<keyword evidence="2 6" id="KW-0489">Methyltransferase</keyword>
<dbReference type="Pfam" id="PF02353">
    <property type="entry name" value="CMAS"/>
    <property type="match status" value="1"/>
</dbReference>
<accession>A0ABV1ZZ24</accession>
<evidence type="ECO:0000313" key="7">
    <source>
        <dbReference type="Proteomes" id="UP001432401"/>
    </source>
</evidence>
<dbReference type="PANTHER" id="PTHR43667">
    <property type="entry name" value="CYCLOPROPANE-FATTY-ACYL-PHOSPHOLIPID SYNTHASE"/>
    <property type="match status" value="1"/>
</dbReference>
<evidence type="ECO:0000256" key="4">
    <source>
        <dbReference type="ARBA" id="ARBA00022691"/>
    </source>
</evidence>
<dbReference type="InterPro" id="IPR029063">
    <property type="entry name" value="SAM-dependent_MTases_sf"/>
</dbReference>
<reference evidence="6 7" key="1">
    <citation type="submission" date="2024-06" db="EMBL/GenBank/DDBJ databases">
        <authorList>
            <person name="Bataeva Y.V."/>
            <person name="Grigorian L.N."/>
            <person name="Solomentsev V.I."/>
        </authorList>
    </citation>
    <scope>NUCLEOTIDE SEQUENCE [LARGE SCALE GENOMIC DNA]</scope>
    <source>
        <strain evidence="7">SCPM-O-B-12605 (RCAM04882)</strain>
    </source>
</reference>
<comment type="caution">
    <text evidence="6">The sequence shown here is derived from an EMBL/GenBank/DDBJ whole genome shotgun (WGS) entry which is preliminary data.</text>
</comment>
<dbReference type="InterPro" id="IPR003333">
    <property type="entry name" value="CMAS"/>
</dbReference>
<dbReference type="SUPFAM" id="SSF53335">
    <property type="entry name" value="S-adenosyl-L-methionine-dependent methyltransferases"/>
    <property type="match status" value="1"/>
</dbReference>
<dbReference type="EC" id="2.1.1.-" evidence="6"/>
<protein>
    <submittedName>
        <fullName evidence="6">Cyclopropane-fatty-acyl-phospholipid synthase family protein</fullName>
        <ecNumber evidence="6">2.1.1.-</ecNumber>
    </submittedName>
</protein>
<evidence type="ECO:0000313" key="6">
    <source>
        <dbReference type="EMBL" id="MES0835845.1"/>
    </source>
</evidence>
<dbReference type="Gene3D" id="3.40.50.150">
    <property type="entry name" value="Vaccinia Virus protein VP39"/>
    <property type="match status" value="1"/>
</dbReference>
<gene>
    <name evidence="6" type="ORF">ABUK86_18865</name>
</gene>
<dbReference type="GO" id="GO:0008168">
    <property type="term" value="F:methyltransferase activity"/>
    <property type="evidence" value="ECO:0007669"/>
    <property type="project" value="UniProtKB-KW"/>
</dbReference>
<evidence type="ECO:0000256" key="3">
    <source>
        <dbReference type="ARBA" id="ARBA00022679"/>
    </source>
</evidence>
<dbReference type="InterPro" id="IPR050723">
    <property type="entry name" value="CFA/CMAS"/>
</dbReference>
<organism evidence="6 7">
    <name type="scientific">Nocardiopsis tropica</name>
    <dbReference type="NCBI Taxonomy" id="109330"/>
    <lineage>
        <taxon>Bacteria</taxon>
        <taxon>Bacillati</taxon>
        <taxon>Actinomycetota</taxon>
        <taxon>Actinomycetes</taxon>
        <taxon>Streptosporangiales</taxon>
        <taxon>Nocardiopsidaceae</taxon>
        <taxon>Nocardiopsis</taxon>
    </lineage>
</organism>
<evidence type="ECO:0000256" key="1">
    <source>
        <dbReference type="ARBA" id="ARBA00010815"/>
    </source>
</evidence>
<name>A0ABV1ZZ24_9ACTN</name>
<dbReference type="RefSeq" id="WP_344185901.1">
    <property type="nucleotide sequence ID" value="NZ_JBEQNA010000010.1"/>
</dbReference>
<dbReference type="PANTHER" id="PTHR43667:SF2">
    <property type="entry name" value="FATTY ACID C-METHYL TRANSFERASE"/>
    <property type="match status" value="1"/>
</dbReference>
<sequence length="421" mass="46746">MTTTSPHTPQALDARRWPDVARVPGVPLRALAARALTGYAAARAGVRVHTGPEDPGPDPGGDRAGAPVLWLRDPDAFHRRLAAGGLIGFGESYMAGEWDSPDPVALLTRLAGDYANLVPRPLQPLRHVTLPRRPPSDRNTRAGARRHISHHYDLSNDLFAVFLDRTMTYSSGLFAGDEPRDRETLARAQERKIDRLLDGARVTAGTRLLEIGTGWGELAIRAARRGARVTTVTLSAEQRDLARARVADAGVADLVEVELCDYRDVRGVHDAVVSVEMVEAVGERYWPVYFAALDRLVRPGGRVALQSITMEHGMMRASRGSYTWMHKYVFPGGLIPSVTAVQEQLRARTSLAVVDRLSFGRDYADTLRVWRESFDGAADRVRELGFDDTFRRMWFFYLAYCEAGFLSGIIDVEQIIMERAR</sequence>
<dbReference type="CDD" id="cd02440">
    <property type="entry name" value="AdoMet_MTases"/>
    <property type="match status" value="1"/>
</dbReference>
<keyword evidence="4" id="KW-0949">S-adenosyl-L-methionine</keyword>
<comment type="similarity">
    <text evidence="1">Belongs to the CFA/CMAS family.</text>
</comment>